<accession>A0A4Q0LVJ2</accession>
<comment type="caution">
    <text evidence="1">The sequence shown here is derived from an EMBL/GenBank/DDBJ whole genome shotgun (WGS) entry which is preliminary data.</text>
</comment>
<organism evidence="1 2">
    <name type="scientific">Lactobacillus crispatus</name>
    <dbReference type="NCBI Taxonomy" id="47770"/>
    <lineage>
        <taxon>Bacteria</taxon>
        <taxon>Bacillati</taxon>
        <taxon>Bacillota</taxon>
        <taxon>Bacilli</taxon>
        <taxon>Lactobacillales</taxon>
        <taxon>Lactobacillaceae</taxon>
        <taxon>Lactobacillus</taxon>
    </lineage>
</organism>
<proteinExistence type="predicted"/>
<reference evidence="1 2" key="1">
    <citation type="submission" date="2019-01" db="EMBL/GenBank/DDBJ databases">
        <title>The genome sequence of Lactobacillus crispatus L49.</title>
        <authorList>
            <person name="Zhong J."/>
            <person name="Zhang J."/>
        </authorList>
    </citation>
    <scope>NUCLEOTIDE SEQUENCE [LARGE SCALE GENOMIC DNA]</scope>
    <source>
        <strain evidence="1 2">L49</strain>
    </source>
</reference>
<dbReference type="RefSeq" id="WP_101885624.1">
    <property type="nucleotide sequence ID" value="NZ_CP114552.1"/>
</dbReference>
<dbReference type="AlphaFoldDB" id="A0A4Q0LVJ2"/>
<evidence type="ECO:0000313" key="2">
    <source>
        <dbReference type="Proteomes" id="UP000289808"/>
    </source>
</evidence>
<dbReference type="Gene3D" id="2.40.30.200">
    <property type="match status" value="1"/>
</dbReference>
<dbReference type="Proteomes" id="UP000289808">
    <property type="component" value="Unassembled WGS sequence"/>
</dbReference>
<dbReference type="EMBL" id="SCLX01000009">
    <property type="protein sequence ID" value="RXF59173.1"/>
    <property type="molecule type" value="Genomic_DNA"/>
</dbReference>
<gene>
    <name evidence="1" type="ORF">ERD32_02465</name>
</gene>
<sequence>MQDLDDDIKLIFQDHASTDFGMVVQKPWDLIHPTPDIDPSHIKGRNGDFLQNNQSYQNVTETFNLQILRPPERGWFDWERSVTDWLSTPTDPDGRMRYQYLKFTADPTYVFKAIVKDPFTVTKDVTSDFVGTCAIPFYCEPFQYRIDGIAYIPLPDSEIVVGEEKWSAIPDWHFIANGSFTLYVNDLPYTFENMEGEFWLSGETGDTYDAKGNLYNTQTHFPNLDPPQLWKGQNTITVTAENGATITKAEYKPNWRRLI</sequence>
<protein>
    <submittedName>
        <fullName evidence="1">Phage tail protein</fullName>
    </submittedName>
</protein>
<name>A0A4Q0LVJ2_9LACO</name>
<evidence type="ECO:0000313" key="1">
    <source>
        <dbReference type="EMBL" id="RXF59173.1"/>
    </source>
</evidence>